<sequence length="152" mass="17375">MLDAAGGIRTPSSTSLFRIHCQVSPQLRSLGETSSLSFAISRNRCKSVIHPTYCRSVSFQKGTLTRKSSVWRTQPRWPVSGDTNMYALRCWSAVRRLHNQISKSRRIPRTCRRPIFDCLVPILHRFDCSLFSAQPSMCNIPSNRCIFRISNI</sequence>
<gene>
    <name evidence="1" type="ORF">BD410DRAFT_585553</name>
</gene>
<proteinExistence type="predicted"/>
<protein>
    <submittedName>
        <fullName evidence="1">Uncharacterized protein</fullName>
    </submittedName>
</protein>
<evidence type="ECO:0000313" key="2">
    <source>
        <dbReference type="Proteomes" id="UP000294933"/>
    </source>
</evidence>
<organism evidence="1 2">
    <name type="scientific">Rickenella mellea</name>
    <dbReference type="NCBI Taxonomy" id="50990"/>
    <lineage>
        <taxon>Eukaryota</taxon>
        <taxon>Fungi</taxon>
        <taxon>Dikarya</taxon>
        <taxon>Basidiomycota</taxon>
        <taxon>Agaricomycotina</taxon>
        <taxon>Agaricomycetes</taxon>
        <taxon>Hymenochaetales</taxon>
        <taxon>Rickenellaceae</taxon>
        <taxon>Rickenella</taxon>
    </lineage>
</organism>
<dbReference type="EMBL" id="ML170230">
    <property type="protein sequence ID" value="TDL17000.1"/>
    <property type="molecule type" value="Genomic_DNA"/>
</dbReference>
<dbReference type="VEuPathDB" id="FungiDB:BD410DRAFT_585553"/>
<name>A0A4Y7PR51_9AGAM</name>
<keyword evidence="2" id="KW-1185">Reference proteome</keyword>
<dbReference type="Proteomes" id="UP000294933">
    <property type="component" value="Unassembled WGS sequence"/>
</dbReference>
<evidence type="ECO:0000313" key="1">
    <source>
        <dbReference type="EMBL" id="TDL17000.1"/>
    </source>
</evidence>
<accession>A0A4Y7PR51</accession>
<dbReference type="AlphaFoldDB" id="A0A4Y7PR51"/>
<reference evidence="1 2" key="1">
    <citation type="submission" date="2018-06" db="EMBL/GenBank/DDBJ databases">
        <title>A transcriptomic atlas of mushroom development highlights an independent origin of complex multicellularity.</title>
        <authorList>
            <consortium name="DOE Joint Genome Institute"/>
            <person name="Krizsan K."/>
            <person name="Almasi E."/>
            <person name="Merenyi Z."/>
            <person name="Sahu N."/>
            <person name="Viragh M."/>
            <person name="Koszo T."/>
            <person name="Mondo S."/>
            <person name="Kiss B."/>
            <person name="Balint B."/>
            <person name="Kues U."/>
            <person name="Barry K."/>
            <person name="Hegedus J.C."/>
            <person name="Henrissat B."/>
            <person name="Johnson J."/>
            <person name="Lipzen A."/>
            <person name="Ohm R."/>
            <person name="Nagy I."/>
            <person name="Pangilinan J."/>
            <person name="Yan J."/>
            <person name="Xiong Y."/>
            <person name="Grigoriev I.V."/>
            <person name="Hibbett D.S."/>
            <person name="Nagy L.G."/>
        </authorList>
    </citation>
    <scope>NUCLEOTIDE SEQUENCE [LARGE SCALE GENOMIC DNA]</scope>
    <source>
        <strain evidence="1 2">SZMC22713</strain>
    </source>
</reference>